<dbReference type="EC" id="2.7.7.49" evidence="1"/>
<keyword evidence="4" id="KW-0540">Nuclease</keyword>
<dbReference type="InterPro" id="IPR041373">
    <property type="entry name" value="RT_RNaseH"/>
</dbReference>
<sequence>MRLNCNRVLNFEGFNLKIGHNELLEIIKETVDKFTLKELIKICDVLSVTGEEMKSEIAKNIITSLCDFEIFKNSLTTDDRSEEETNELRKCDKSVQYENKNCEDYAFKIDSSVNSVNTKYEQEIVESFNRVPTANIEVGKQSQIHCYNCHQLSHMAPEYEISNGIVSPDNNNIEIIKNLKPPTNVKSLQRFLGSINVYHRFIDKYAIIRHPLNQLLKKEITWKWANECQEAFELLKQALICKPILKLFKPKSECQLFVDDCRGGGEKAVLKQSDSSGDFHPVAIHSWSLKDHEKNYGITEMECLAIVDSLNIFHHYLLGQKFTIHTNHAALIRLKIAKNLKGRLFRWSLQLSMFEYNIKYTKDSTNFEADMLPRDITEKNTKSEGGVTKVDNHVSHLLQLEEIKEA</sequence>
<evidence type="ECO:0000256" key="6">
    <source>
        <dbReference type="ARBA" id="ARBA00022801"/>
    </source>
</evidence>
<comment type="caution">
    <text evidence="9">The sequence shown here is derived from an EMBL/GenBank/DDBJ whole genome shotgun (WGS) entry which is preliminary data.</text>
</comment>
<dbReference type="EMBL" id="BMAW01062029">
    <property type="protein sequence ID" value="GFT34132.1"/>
    <property type="molecule type" value="Genomic_DNA"/>
</dbReference>
<dbReference type="PANTHER" id="PTHR37984">
    <property type="entry name" value="PROTEIN CBG26694"/>
    <property type="match status" value="1"/>
</dbReference>
<keyword evidence="3" id="KW-0548">Nucleotidyltransferase</keyword>
<dbReference type="InterPro" id="IPR043502">
    <property type="entry name" value="DNA/RNA_pol_sf"/>
</dbReference>
<gene>
    <name evidence="9" type="primary">Tf2-11</name>
    <name evidence="9" type="ORF">NPIL_549011</name>
</gene>
<evidence type="ECO:0000259" key="8">
    <source>
        <dbReference type="Pfam" id="PF17917"/>
    </source>
</evidence>
<keyword evidence="6" id="KW-0378">Hydrolase</keyword>
<protein>
    <recommendedName>
        <fullName evidence="1">RNA-directed DNA polymerase</fullName>
        <ecNumber evidence="1">2.7.7.49</ecNumber>
    </recommendedName>
</protein>
<evidence type="ECO:0000313" key="9">
    <source>
        <dbReference type="EMBL" id="GFT34132.1"/>
    </source>
</evidence>
<evidence type="ECO:0000256" key="2">
    <source>
        <dbReference type="ARBA" id="ARBA00022679"/>
    </source>
</evidence>
<keyword evidence="7" id="KW-0695">RNA-directed DNA polymerase</keyword>
<dbReference type="PANTHER" id="PTHR37984:SF5">
    <property type="entry name" value="PROTEIN NYNRIN-LIKE"/>
    <property type="match status" value="1"/>
</dbReference>
<accession>A0A8X6NVL0</accession>
<dbReference type="InterPro" id="IPR043128">
    <property type="entry name" value="Rev_trsase/Diguanyl_cyclase"/>
</dbReference>
<evidence type="ECO:0000256" key="4">
    <source>
        <dbReference type="ARBA" id="ARBA00022722"/>
    </source>
</evidence>
<keyword evidence="10" id="KW-1185">Reference proteome</keyword>
<dbReference type="GO" id="GO:0016787">
    <property type="term" value="F:hydrolase activity"/>
    <property type="evidence" value="ECO:0007669"/>
    <property type="project" value="UniProtKB-KW"/>
</dbReference>
<dbReference type="InterPro" id="IPR050951">
    <property type="entry name" value="Retrovirus_Pol_polyprotein"/>
</dbReference>
<evidence type="ECO:0000256" key="3">
    <source>
        <dbReference type="ARBA" id="ARBA00022695"/>
    </source>
</evidence>
<dbReference type="OrthoDB" id="6427440at2759"/>
<dbReference type="FunFam" id="3.30.70.270:FF:000020">
    <property type="entry name" value="Transposon Tf2-6 polyprotein-like Protein"/>
    <property type="match status" value="1"/>
</dbReference>
<feature type="domain" description="Reverse transcriptase RNase H-like" evidence="8">
    <location>
        <begin position="250"/>
        <end position="354"/>
    </location>
</feature>
<dbReference type="CDD" id="cd09274">
    <property type="entry name" value="RNase_HI_RT_Ty3"/>
    <property type="match status" value="1"/>
</dbReference>
<reference evidence="9" key="1">
    <citation type="submission" date="2020-08" db="EMBL/GenBank/DDBJ databases">
        <title>Multicomponent nature underlies the extraordinary mechanical properties of spider dragline silk.</title>
        <authorList>
            <person name="Kono N."/>
            <person name="Nakamura H."/>
            <person name="Mori M."/>
            <person name="Yoshida Y."/>
            <person name="Ohtoshi R."/>
            <person name="Malay A.D."/>
            <person name="Moran D.A.P."/>
            <person name="Tomita M."/>
            <person name="Numata K."/>
            <person name="Arakawa K."/>
        </authorList>
    </citation>
    <scope>NUCLEOTIDE SEQUENCE</scope>
</reference>
<evidence type="ECO:0000256" key="7">
    <source>
        <dbReference type="ARBA" id="ARBA00022918"/>
    </source>
</evidence>
<keyword evidence="5" id="KW-0255">Endonuclease</keyword>
<dbReference type="Proteomes" id="UP000887013">
    <property type="component" value="Unassembled WGS sequence"/>
</dbReference>
<dbReference type="SUPFAM" id="SSF56672">
    <property type="entry name" value="DNA/RNA polymerases"/>
    <property type="match status" value="1"/>
</dbReference>
<dbReference type="Pfam" id="PF17917">
    <property type="entry name" value="RT_RNaseH"/>
    <property type="match status" value="1"/>
</dbReference>
<dbReference type="AlphaFoldDB" id="A0A8X6NVL0"/>
<organism evidence="9 10">
    <name type="scientific">Nephila pilipes</name>
    <name type="common">Giant wood spider</name>
    <name type="synonym">Nephila maculata</name>
    <dbReference type="NCBI Taxonomy" id="299642"/>
    <lineage>
        <taxon>Eukaryota</taxon>
        <taxon>Metazoa</taxon>
        <taxon>Ecdysozoa</taxon>
        <taxon>Arthropoda</taxon>
        <taxon>Chelicerata</taxon>
        <taxon>Arachnida</taxon>
        <taxon>Araneae</taxon>
        <taxon>Araneomorphae</taxon>
        <taxon>Entelegynae</taxon>
        <taxon>Araneoidea</taxon>
        <taxon>Nephilidae</taxon>
        <taxon>Nephila</taxon>
    </lineage>
</organism>
<dbReference type="GO" id="GO:0003964">
    <property type="term" value="F:RNA-directed DNA polymerase activity"/>
    <property type="evidence" value="ECO:0007669"/>
    <property type="project" value="UniProtKB-KW"/>
</dbReference>
<proteinExistence type="predicted"/>
<evidence type="ECO:0000256" key="1">
    <source>
        <dbReference type="ARBA" id="ARBA00012493"/>
    </source>
</evidence>
<name>A0A8X6NVL0_NEPPI</name>
<evidence type="ECO:0000313" key="10">
    <source>
        <dbReference type="Proteomes" id="UP000887013"/>
    </source>
</evidence>
<dbReference type="GO" id="GO:0004519">
    <property type="term" value="F:endonuclease activity"/>
    <property type="evidence" value="ECO:0007669"/>
    <property type="project" value="UniProtKB-KW"/>
</dbReference>
<evidence type="ECO:0000256" key="5">
    <source>
        <dbReference type="ARBA" id="ARBA00022759"/>
    </source>
</evidence>
<keyword evidence="2" id="KW-0808">Transferase</keyword>
<dbReference type="Gene3D" id="3.30.70.270">
    <property type="match status" value="1"/>
</dbReference>